<reference evidence="1 2" key="1">
    <citation type="journal article" date="2021" name="Elife">
        <title>Chloroplast acquisition without the gene transfer in kleptoplastic sea slugs, Plakobranchus ocellatus.</title>
        <authorList>
            <person name="Maeda T."/>
            <person name="Takahashi S."/>
            <person name="Yoshida T."/>
            <person name="Shimamura S."/>
            <person name="Takaki Y."/>
            <person name="Nagai Y."/>
            <person name="Toyoda A."/>
            <person name="Suzuki Y."/>
            <person name="Arimoto A."/>
            <person name="Ishii H."/>
            <person name="Satoh N."/>
            <person name="Nishiyama T."/>
            <person name="Hasebe M."/>
            <person name="Maruyama T."/>
            <person name="Minagawa J."/>
            <person name="Obokata J."/>
            <person name="Shigenobu S."/>
        </authorList>
    </citation>
    <scope>NUCLEOTIDE SEQUENCE [LARGE SCALE GENOMIC DNA]</scope>
</reference>
<protein>
    <submittedName>
        <fullName evidence="1">Uncharacterized protein</fullName>
    </submittedName>
</protein>
<name>A0AAV4JTI9_9GAST</name>
<organism evidence="1 2">
    <name type="scientific">Elysia marginata</name>
    <dbReference type="NCBI Taxonomy" id="1093978"/>
    <lineage>
        <taxon>Eukaryota</taxon>
        <taxon>Metazoa</taxon>
        <taxon>Spiralia</taxon>
        <taxon>Lophotrochozoa</taxon>
        <taxon>Mollusca</taxon>
        <taxon>Gastropoda</taxon>
        <taxon>Heterobranchia</taxon>
        <taxon>Euthyneura</taxon>
        <taxon>Panpulmonata</taxon>
        <taxon>Sacoglossa</taxon>
        <taxon>Placobranchoidea</taxon>
        <taxon>Plakobranchidae</taxon>
        <taxon>Elysia</taxon>
    </lineage>
</organism>
<evidence type="ECO:0000313" key="1">
    <source>
        <dbReference type="EMBL" id="GFS26014.1"/>
    </source>
</evidence>
<comment type="caution">
    <text evidence="1">The sequence shown here is derived from an EMBL/GenBank/DDBJ whole genome shotgun (WGS) entry which is preliminary data.</text>
</comment>
<sequence>MNCSAKTITALVSWLGSNPTNRRIASPKPKPLDYATPQKSQTKFFLKKRSLRHHKPFYMTPISYGRPRTGFGHVLDRFWTGSGPVLDRFWTGDPVFCFHMGRTCDKGCSDIYIYWDLRGLLITLDRVVTSHDVRT</sequence>
<dbReference type="AlphaFoldDB" id="A0AAV4JTI9"/>
<evidence type="ECO:0000313" key="2">
    <source>
        <dbReference type="Proteomes" id="UP000762676"/>
    </source>
</evidence>
<accession>A0AAV4JTI9</accession>
<proteinExistence type="predicted"/>
<gene>
    <name evidence="1" type="ORF">ElyMa_007040700</name>
</gene>
<dbReference type="EMBL" id="BMAT01014086">
    <property type="protein sequence ID" value="GFS26014.1"/>
    <property type="molecule type" value="Genomic_DNA"/>
</dbReference>
<dbReference type="Proteomes" id="UP000762676">
    <property type="component" value="Unassembled WGS sequence"/>
</dbReference>
<keyword evidence="2" id="KW-1185">Reference proteome</keyword>